<protein>
    <submittedName>
        <fullName evidence="8">Alkylated DNA repair protein (DNA oxidative demethylase)</fullName>
    </submittedName>
</protein>
<evidence type="ECO:0000313" key="9">
    <source>
        <dbReference type="Proteomes" id="UP000198914"/>
    </source>
</evidence>
<dbReference type="InterPro" id="IPR004574">
    <property type="entry name" value="Alkb"/>
</dbReference>
<dbReference type="Gene3D" id="2.60.120.590">
    <property type="entry name" value="Alpha-ketoglutarate-dependent dioxygenase AlkB-like"/>
    <property type="match status" value="1"/>
</dbReference>
<dbReference type="InterPro" id="IPR037151">
    <property type="entry name" value="AlkB-like_sf"/>
</dbReference>
<sequence length="207" mass="22772">MGVNLTEKWERDVRGVRVIDGFLSTAEQVAIVEDVRAVARMAPFIRPMTPRGRPLSVRMTSAGALGWVTDQKGYRYEVRHPSGEPWPPIPVRVRAVWDAVVPTARPPESCLVNWYGPDAKMGMHVDRDEADPAQPVVSISLGDDALFRIGNPERGGKTESLWLRSGDVLVMEGPARLLHHGVDRIAPGTSTLLDAPGRINLTLRVVT</sequence>
<evidence type="ECO:0000256" key="3">
    <source>
        <dbReference type="ARBA" id="ARBA00023002"/>
    </source>
</evidence>
<dbReference type="SUPFAM" id="SSF51197">
    <property type="entry name" value="Clavaminate synthase-like"/>
    <property type="match status" value="1"/>
</dbReference>
<dbReference type="PANTHER" id="PTHR16557">
    <property type="entry name" value="ALKYLATED DNA REPAIR PROTEIN ALKB-RELATED"/>
    <property type="match status" value="1"/>
</dbReference>
<feature type="binding site" evidence="5">
    <location>
        <position position="128"/>
    </location>
    <ligand>
        <name>substrate</name>
    </ligand>
</feature>
<dbReference type="GO" id="GO:0035515">
    <property type="term" value="F:oxidative RNA demethylase activity"/>
    <property type="evidence" value="ECO:0007669"/>
    <property type="project" value="TreeGrafter"/>
</dbReference>
<accession>A0A1H3JF94</accession>
<proteinExistence type="predicted"/>
<dbReference type="PROSITE" id="PS51471">
    <property type="entry name" value="FE2OG_OXY"/>
    <property type="match status" value="1"/>
</dbReference>
<feature type="binding site" evidence="6">
    <location>
        <position position="126"/>
    </location>
    <ligand>
        <name>Fe cation</name>
        <dbReference type="ChEBI" id="CHEBI:24875"/>
        <note>catalytic</note>
    </ligand>
</feature>
<dbReference type="InterPro" id="IPR027450">
    <property type="entry name" value="AlkB-like"/>
</dbReference>
<dbReference type="PANTHER" id="PTHR16557:SF2">
    <property type="entry name" value="NUCLEIC ACID DIOXYGENASE ALKBH1"/>
    <property type="match status" value="1"/>
</dbReference>
<feature type="binding site" evidence="5">
    <location>
        <begin position="113"/>
        <end position="115"/>
    </location>
    <ligand>
        <name>2-oxoglutarate</name>
        <dbReference type="ChEBI" id="CHEBI:16810"/>
    </ligand>
</feature>
<gene>
    <name evidence="8" type="ORF">SAMN05444004_101314</name>
</gene>
<dbReference type="Proteomes" id="UP000198914">
    <property type="component" value="Unassembled WGS sequence"/>
</dbReference>
<dbReference type="AlphaFoldDB" id="A0A1H3JF94"/>
<keyword evidence="9" id="KW-1185">Reference proteome</keyword>
<feature type="binding site" evidence="5">
    <location>
        <begin position="74"/>
        <end position="76"/>
    </location>
    <ligand>
        <name>substrate</name>
    </ligand>
</feature>
<keyword evidence="4 6" id="KW-0408">Iron</keyword>
<dbReference type="GO" id="GO:0035516">
    <property type="term" value="F:broad specificity oxidative DNA demethylase activity"/>
    <property type="evidence" value="ECO:0007669"/>
    <property type="project" value="TreeGrafter"/>
</dbReference>
<evidence type="ECO:0000256" key="4">
    <source>
        <dbReference type="ARBA" id="ARBA00023004"/>
    </source>
</evidence>
<comment type="cofactor">
    <cofactor evidence="6">
        <name>Fe(2+)</name>
        <dbReference type="ChEBI" id="CHEBI:29033"/>
    </cofactor>
    <text evidence="6">Binds 1 Fe(2+) ion per subunit.</text>
</comment>
<evidence type="ECO:0000256" key="5">
    <source>
        <dbReference type="PIRSR" id="PIRSR604574-1"/>
    </source>
</evidence>
<evidence type="ECO:0000256" key="1">
    <source>
        <dbReference type="ARBA" id="ARBA00022723"/>
    </source>
</evidence>
<feature type="binding site" evidence="5">
    <location>
        <position position="154"/>
    </location>
    <ligand>
        <name>substrate</name>
    </ligand>
</feature>
<evidence type="ECO:0000313" key="8">
    <source>
        <dbReference type="EMBL" id="SDY38653.1"/>
    </source>
</evidence>
<feature type="binding site" evidence="5">
    <location>
        <begin position="198"/>
        <end position="204"/>
    </location>
    <ligand>
        <name>2-oxoglutarate</name>
        <dbReference type="ChEBI" id="CHEBI:16810"/>
    </ligand>
</feature>
<dbReference type="STRING" id="1244108.SAMN05444004_101314"/>
<evidence type="ECO:0000259" key="7">
    <source>
        <dbReference type="PROSITE" id="PS51471"/>
    </source>
</evidence>
<dbReference type="GO" id="GO:0032259">
    <property type="term" value="P:methylation"/>
    <property type="evidence" value="ECO:0007669"/>
    <property type="project" value="UniProtKB-KW"/>
</dbReference>
<evidence type="ECO:0000256" key="2">
    <source>
        <dbReference type="ARBA" id="ARBA00022964"/>
    </source>
</evidence>
<reference evidence="9" key="1">
    <citation type="submission" date="2016-10" db="EMBL/GenBank/DDBJ databases">
        <authorList>
            <person name="Varghese N."/>
            <person name="Submissions S."/>
        </authorList>
    </citation>
    <scope>NUCLEOTIDE SEQUENCE [LARGE SCALE GENOMIC DNA]</scope>
    <source>
        <strain evidence="9">DSM 100420</strain>
    </source>
</reference>
<keyword evidence="8" id="KW-0489">Methyltransferase</keyword>
<name>A0A1H3JF94_9RHOB</name>
<feature type="binding site" evidence="5">
    <location>
        <position position="67"/>
    </location>
    <ligand>
        <name>substrate</name>
    </ligand>
</feature>
<feature type="domain" description="Fe2OG dioxygenase" evidence="7">
    <location>
        <begin position="106"/>
        <end position="207"/>
    </location>
</feature>
<dbReference type="GO" id="GO:0008198">
    <property type="term" value="F:ferrous iron binding"/>
    <property type="evidence" value="ECO:0007669"/>
    <property type="project" value="TreeGrafter"/>
</dbReference>
<keyword evidence="3" id="KW-0560">Oxidoreductase</keyword>
<dbReference type="InterPro" id="IPR005123">
    <property type="entry name" value="Oxoglu/Fe-dep_dioxygenase_dom"/>
</dbReference>
<keyword evidence="8" id="KW-0808">Transferase</keyword>
<keyword evidence="2" id="KW-0223">Dioxygenase</keyword>
<feature type="binding site" evidence="6">
    <location>
        <position position="180"/>
    </location>
    <ligand>
        <name>Fe cation</name>
        <dbReference type="ChEBI" id="CHEBI:24875"/>
        <note>catalytic</note>
    </ligand>
</feature>
<dbReference type="Pfam" id="PF13532">
    <property type="entry name" value="2OG-FeII_Oxy_2"/>
    <property type="match status" value="1"/>
</dbReference>
<dbReference type="EMBL" id="FNPX01000001">
    <property type="protein sequence ID" value="SDY38653.1"/>
    <property type="molecule type" value="Genomic_DNA"/>
</dbReference>
<dbReference type="GO" id="GO:0035513">
    <property type="term" value="P:oxidative RNA demethylation"/>
    <property type="evidence" value="ECO:0007669"/>
    <property type="project" value="TreeGrafter"/>
</dbReference>
<dbReference type="OrthoDB" id="9796932at2"/>
<dbReference type="GO" id="GO:0005737">
    <property type="term" value="C:cytoplasm"/>
    <property type="evidence" value="ECO:0007669"/>
    <property type="project" value="TreeGrafter"/>
</dbReference>
<keyword evidence="1 6" id="KW-0479">Metal-binding</keyword>
<evidence type="ECO:0000256" key="6">
    <source>
        <dbReference type="PIRSR" id="PIRSR604574-2"/>
    </source>
</evidence>
<feature type="binding site" evidence="6">
    <location>
        <position position="124"/>
    </location>
    <ligand>
        <name>Fe cation</name>
        <dbReference type="ChEBI" id="CHEBI:24875"/>
        <note>catalytic</note>
    </ligand>
</feature>
<organism evidence="8 9">
    <name type="scientific">Jannaschia faecimaris</name>
    <dbReference type="NCBI Taxonomy" id="1244108"/>
    <lineage>
        <taxon>Bacteria</taxon>
        <taxon>Pseudomonadati</taxon>
        <taxon>Pseudomonadota</taxon>
        <taxon>Alphaproteobacteria</taxon>
        <taxon>Rhodobacterales</taxon>
        <taxon>Roseobacteraceae</taxon>
        <taxon>Jannaschia</taxon>
    </lineage>
</organism>
<dbReference type="GO" id="GO:0008168">
    <property type="term" value="F:methyltransferase activity"/>
    <property type="evidence" value="ECO:0007669"/>
    <property type="project" value="UniProtKB-KW"/>
</dbReference>
<dbReference type="RefSeq" id="WP_092641245.1">
    <property type="nucleotide sequence ID" value="NZ_FNPX01000001.1"/>
</dbReference>